<evidence type="ECO:0000256" key="1">
    <source>
        <dbReference type="SAM" id="MobiDB-lite"/>
    </source>
</evidence>
<dbReference type="EMBL" id="CAJNIZ010027191">
    <property type="protein sequence ID" value="CAE7498101.1"/>
    <property type="molecule type" value="Genomic_DNA"/>
</dbReference>
<dbReference type="SUPFAM" id="SSF57667">
    <property type="entry name" value="beta-beta-alpha zinc fingers"/>
    <property type="match status" value="1"/>
</dbReference>
<feature type="region of interest" description="Disordered" evidence="1">
    <location>
        <begin position="1"/>
        <end position="29"/>
    </location>
</feature>
<protein>
    <submittedName>
        <fullName evidence="2">Rmt3 protein</fullName>
    </submittedName>
</protein>
<dbReference type="InterPro" id="IPR036236">
    <property type="entry name" value="Znf_C2H2_sf"/>
</dbReference>
<evidence type="ECO:0000313" key="2">
    <source>
        <dbReference type="EMBL" id="CAE7498101.1"/>
    </source>
</evidence>
<sequence length="183" mass="20087">MEGKTAAAQAVHKQTVESDGSDEQSDQGSFFGSEAEALHDGEDVGEVLSPFGPETFASAELCWTHADSAHGFSLKTLRNRVGKEWSDYHRIRLVNHLRKLGPEAARREVPSLMALTAESEIWELEDLLMPVLADDLLLFDAVEESDDSDVEEPHDRSEARRKGKGHGSTGFSNVALQSEDAHT</sequence>
<feature type="region of interest" description="Disordered" evidence="1">
    <location>
        <begin position="144"/>
        <end position="183"/>
    </location>
</feature>
<reference evidence="2" key="1">
    <citation type="submission" date="2021-02" db="EMBL/GenBank/DDBJ databases">
        <authorList>
            <person name="Dougan E. K."/>
            <person name="Rhodes N."/>
            <person name="Thang M."/>
            <person name="Chan C."/>
        </authorList>
    </citation>
    <scope>NUCLEOTIDE SEQUENCE</scope>
</reference>
<keyword evidence="3" id="KW-1185">Reference proteome</keyword>
<accession>A0A812SWK6</accession>
<gene>
    <name evidence="2" type="primary">rmt3</name>
    <name evidence="2" type="ORF">SPIL2461_LOCUS12860</name>
</gene>
<organism evidence="2 3">
    <name type="scientific">Symbiodinium pilosum</name>
    <name type="common">Dinoflagellate</name>
    <dbReference type="NCBI Taxonomy" id="2952"/>
    <lineage>
        <taxon>Eukaryota</taxon>
        <taxon>Sar</taxon>
        <taxon>Alveolata</taxon>
        <taxon>Dinophyceae</taxon>
        <taxon>Suessiales</taxon>
        <taxon>Symbiodiniaceae</taxon>
        <taxon>Symbiodinium</taxon>
    </lineage>
</organism>
<proteinExistence type="predicted"/>
<name>A0A812SWK6_SYMPI</name>
<evidence type="ECO:0000313" key="3">
    <source>
        <dbReference type="Proteomes" id="UP000649617"/>
    </source>
</evidence>
<dbReference type="Proteomes" id="UP000649617">
    <property type="component" value="Unassembled WGS sequence"/>
</dbReference>
<dbReference type="OrthoDB" id="194386at2759"/>
<comment type="caution">
    <text evidence="2">The sequence shown here is derived from an EMBL/GenBank/DDBJ whole genome shotgun (WGS) entry which is preliminary data.</text>
</comment>
<dbReference type="AlphaFoldDB" id="A0A812SWK6"/>
<feature type="compositionally biased region" description="Basic and acidic residues" evidence="1">
    <location>
        <begin position="151"/>
        <end position="160"/>
    </location>
</feature>